<keyword evidence="1" id="KW-0812">Transmembrane</keyword>
<gene>
    <name evidence="2" type="ORF">CELE_Y82E9BL.1</name>
    <name evidence="2 4" type="ORF">Y82E9BL.1</name>
</gene>
<reference evidence="2 3" key="1">
    <citation type="journal article" date="1998" name="Science">
        <title>Genome sequence of the nematode C. elegans: a platform for investigating biology.</title>
        <authorList>
            <consortium name="The C. elegans sequencing consortium"/>
            <person name="Sulson J.E."/>
            <person name="Waterston R."/>
        </authorList>
    </citation>
    <scope>NUCLEOTIDE SEQUENCE [LARGE SCALE GENOMIC DNA]</scope>
    <source>
        <strain evidence="2 3">Bristol N2</strain>
    </source>
</reference>
<dbReference type="AGR" id="WB:WBGene00022318"/>
<dbReference type="FunCoup" id="Q95XB1">
    <property type="interactions" value="252"/>
</dbReference>
<dbReference type="AlphaFoldDB" id="Q95XB1"/>
<feature type="transmembrane region" description="Helical" evidence="1">
    <location>
        <begin position="25"/>
        <end position="51"/>
    </location>
</feature>
<dbReference type="EMBL" id="BX284603">
    <property type="protein sequence ID" value="CCD73888.1"/>
    <property type="molecule type" value="Genomic_DNA"/>
</dbReference>
<dbReference type="Proteomes" id="UP000001940">
    <property type="component" value="Chromosome III"/>
</dbReference>
<dbReference type="KEGG" id="cel:CELE_Y82E9BL.1"/>
<keyword evidence="3" id="KW-1185">Reference proteome</keyword>
<dbReference type="UCSC" id="Y82E9BL.1">
    <property type="organism name" value="c. elegans"/>
</dbReference>
<protein>
    <submittedName>
        <fullName evidence="2">Bee-milk protein</fullName>
    </submittedName>
</protein>
<dbReference type="PaxDb" id="6239-Y82E9BL.1"/>
<proteinExistence type="predicted"/>
<accession>Q95XB1</accession>
<keyword evidence="1" id="KW-1133">Transmembrane helix</keyword>
<keyword evidence="1" id="KW-0472">Membrane</keyword>
<evidence type="ECO:0000313" key="4">
    <source>
        <dbReference type="WormBase" id="Y82E9BL.1"/>
    </source>
</evidence>
<organism evidence="2 3">
    <name type="scientific">Caenorhabditis elegans</name>
    <dbReference type="NCBI Taxonomy" id="6239"/>
    <lineage>
        <taxon>Eukaryota</taxon>
        <taxon>Metazoa</taxon>
        <taxon>Ecdysozoa</taxon>
        <taxon>Nematoda</taxon>
        <taxon>Chromadorea</taxon>
        <taxon>Rhabditida</taxon>
        <taxon>Rhabditina</taxon>
        <taxon>Rhabditomorpha</taxon>
        <taxon>Rhabditoidea</taxon>
        <taxon>Rhabditidae</taxon>
        <taxon>Peloderinae</taxon>
        <taxon>Caenorhabditis</taxon>
    </lineage>
</organism>
<dbReference type="CTD" id="190750"/>
<dbReference type="Bgee" id="WBGene00022318">
    <property type="expression patterns" value="Expressed in adult organism"/>
</dbReference>
<dbReference type="STRING" id="6239.Y82E9BL.1.1"/>
<dbReference type="GeneID" id="190750"/>
<name>Q95XB1_CAEEL</name>
<dbReference type="RefSeq" id="NP_497393.1">
    <property type="nucleotide sequence ID" value="NM_064992.1"/>
</dbReference>
<dbReference type="WormBase" id="Y82E9BL.1">
    <property type="protein sequence ID" value="CE27539"/>
    <property type="gene ID" value="WBGene00022318"/>
</dbReference>
<evidence type="ECO:0000313" key="2">
    <source>
        <dbReference type="EMBL" id="CCD73888.1"/>
    </source>
</evidence>
<dbReference type="InParanoid" id="Q95XB1"/>
<evidence type="ECO:0000313" key="3">
    <source>
        <dbReference type="Proteomes" id="UP000001940"/>
    </source>
</evidence>
<sequence length="124" mass="14137">MIAFNSSFDLIYSFQQHPHEYIYTLAYYLIPLSIISISSSMRALLLFLPVFANACLKINQLAPPPCACNVLAIDPADVYNYEPQVSNFWANKPQSLLRKPIQIVDDCSVKMYCDGEAKLFIFDF</sequence>
<evidence type="ECO:0000256" key="1">
    <source>
        <dbReference type="SAM" id="Phobius"/>
    </source>
</evidence>
<dbReference type="HOGENOM" id="CLU_2005951_0_0_1"/>